<dbReference type="InterPro" id="IPR052895">
    <property type="entry name" value="HetReg/Transcr_Mod"/>
</dbReference>
<feature type="domain" description="Heterokaryon incompatibility" evidence="2">
    <location>
        <begin position="111"/>
        <end position="203"/>
    </location>
</feature>
<dbReference type="Pfam" id="PF06985">
    <property type="entry name" value="HET"/>
    <property type="match status" value="1"/>
</dbReference>
<name>A0ABR1PD77_DIAER</name>
<dbReference type="InterPro" id="IPR010730">
    <property type="entry name" value="HET"/>
</dbReference>
<evidence type="ECO:0000259" key="2">
    <source>
        <dbReference type="Pfam" id="PF06985"/>
    </source>
</evidence>
<evidence type="ECO:0000313" key="4">
    <source>
        <dbReference type="Proteomes" id="UP001430848"/>
    </source>
</evidence>
<dbReference type="PANTHER" id="PTHR24148:SF73">
    <property type="entry name" value="HET DOMAIN PROTEIN (AFU_ORTHOLOGUE AFUA_8G01020)"/>
    <property type="match status" value="1"/>
</dbReference>
<organism evidence="3 4">
    <name type="scientific">Diaporthe eres</name>
    <name type="common">Phomopsis oblonga</name>
    <dbReference type="NCBI Taxonomy" id="83184"/>
    <lineage>
        <taxon>Eukaryota</taxon>
        <taxon>Fungi</taxon>
        <taxon>Dikarya</taxon>
        <taxon>Ascomycota</taxon>
        <taxon>Pezizomycotina</taxon>
        <taxon>Sordariomycetes</taxon>
        <taxon>Sordariomycetidae</taxon>
        <taxon>Diaporthales</taxon>
        <taxon>Diaporthaceae</taxon>
        <taxon>Diaporthe</taxon>
        <taxon>Diaporthe eres species complex</taxon>
    </lineage>
</organism>
<sequence>METFQHTPLDRSKECIRLLRFVDRPPSSEQDHFVLETYDIATAPRFVALSYTWGYHKAKYDIIVNGSLLAISENLWVALKALRSFFRNDVVIPNKSGECEDERVALPRNLLQENGYPLMWIDAICIDQSDDLEKNHQVNMMGSIFTTAGCVISWLGEEADNSRCAMRAIRATTHTRHSSDEVKQAMDAFAWRAYWRRMWIIQEFILAQNVVILCGYEGAWWKDLVHFWHDTKVVHGAEGVHVYSMGCSAGLYPRAGLDALIFAREFRGDSIFQQIEPLSLDELMTTFSYGRCRDRRDRIYALLALVEPQAGVEPLLADYTISAEKLYYRVLKYIRQLVQGENWTGFRKKLGKALGRSAWADTEAAKMHEVVSEIIEMECSHEVSIPSFPIEHVSRVAFTKGQKYLAKHLEQPVDSVLCEGDRTYHDLIRRFQAFPRGEDPDMWRRFDLLLRRWLEILPASDDLSSLNEESACSLDDLSDDELGSDILMEDPKTDLSLPWPEFLEEPAA</sequence>
<protein>
    <submittedName>
        <fullName evidence="3">Protein phosphatase regulator</fullName>
    </submittedName>
</protein>
<proteinExistence type="predicted"/>
<dbReference type="PANTHER" id="PTHR24148">
    <property type="entry name" value="ANKYRIN REPEAT DOMAIN-CONTAINING PROTEIN 39 HOMOLOG-RELATED"/>
    <property type="match status" value="1"/>
</dbReference>
<dbReference type="Proteomes" id="UP001430848">
    <property type="component" value="Unassembled WGS sequence"/>
</dbReference>
<gene>
    <name evidence="3" type="primary">REG1_2</name>
    <name evidence="3" type="ORF">SLS63_004554</name>
</gene>
<comment type="caution">
    <text evidence="3">The sequence shown here is derived from an EMBL/GenBank/DDBJ whole genome shotgun (WGS) entry which is preliminary data.</text>
</comment>
<evidence type="ECO:0000313" key="3">
    <source>
        <dbReference type="EMBL" id="KAK7733769.1"/>
    </source>
</evidence>
<evidence type="ECO:0000256" key="1">
    <source>
        <dbReference type="SAM" id="MobiDB-lite"/>
    </source>
</evidence>
<accession>A0ABR1PD77</accession>
<feature type="region of interest" description="Disordered" evidence="1">
    <location>
        <begin position="482"/>
        <end position="508"/>
    </location>
</feature>
<keyword evidence="4" id="KW-1185">Reference proteome</keyword>
<reference evidence="3 4" key="1">
    <citation type="submission" date="2024-02" db="EMBL/GenBank/DDBJ databases">
        <title>De novo assembly and annotation of 12 fungi associated with fruit tree decline syndrome in Ontario, Canada.</title>
        <authorList>
            <person name="Sulman M."/>
            <person name="Ellouze W."/>
            <person name="Ilyukhin E."/>
        </authorList>
    </citation>
    <scope>NUCLEOTIDE SEQUENCE [LARGE SCALE GENOMIC DNA]</scope>
    <source>
        <strain evidence="3 4">M169</strain>
    </source>
</reference>
<dbReference type="EMBL" id="JAKNSF020000017">
    <property type="protein sequence ID" value="KAK7733769.1"/>
    <property type="molecule type" value="Genomic_DNA"/>
</dbReference>